<dbReference type="InterPro" id="IPR005303">
    <property type="entry name" value="MOCOS_middle"/>
</dbReference>
<dbReference type="Pfam" id="PF03476">
    <property type="entry name" value="MOSC_N"/>
    <property type="match status" value="1"/>
</dbReference>
<dbReference type="GO" id="GO:0003824">
    <property type="term" value="F:catalytic activity"/>
    <property type="evidence" value="ECO:0007669"/>
    <property type="project" value="InterPro"/>
</dbReference>
<evidence type="ECO:0000259" key="3">
    <source>
        <dbReference type="Pfam" id="PF03476"/>
    </source>
</evidence>
<evidence type="ECO:0000313" key="5">
    <source>
        <dbReference type="Proteomes" id="UP000678393"/>
    </source>
</evidence>
<keyword evidence="5" id="KW-1185">Reference proteome</keyword>
<dbReference type="EMBL" id="CAJHNH020004013">
    <property type="protein sequence ID" value="CAG5130413.1"/>
    <property type="molecule type" value="Genomic_DNA"/>
</dbReference>
<dbReference type="GO" id="GO:0030170">
    <property type="term" value="F:pyridoxal phosphate binding"/>
    <property type="evidence" value="ECO:0007669"/>
    <property type="project" value="InterPro"/>
</dbReference>
<dbReference type="AlphaFoldDB" id="A0A8S3ZLL3"/>
<gene>
    <name evidence="4" type="ORF">CUNI_LOCUS15971</name>
</gene>
<dbReference type="SUPFAM" id="SSF141673">
    <property type="entry name" value="MOSC N-terminal domain-like"/>
    <property type="match status" value="1"/>
</dbReference>
<reference evidence="4" key="1">
    <citation type="submission" date="2021-04" db="EMBL/GenBank/DDBJ databases">
        <authorList>
            <consortium name="Molecular Ecology Group"/>
        </authorList>
    </citation>
    <scope>NUCLEOTIDE SEQUENCE</scope>
</reference>
<dbReference type="InterPro" id="IPR005302">
    <property type="entry name" value="MoCF_Sase_C"/>
</dbReference>
<feature type="transmembrane region" description="Helical" evidence="1">
    <location>
        <begin position="6"/>
        <end position="26"/>
    </location>
</feature>
<dbReference type="GO" id="GO:0030151">
    <property type="term" value="F:molybdenum ion binding"/>
    <property type="evidence" value="ECO:0007669"/>
    <property type="project" value="InterPro"/>
</dbReference>
<keyword evidence="1" id="KW-0812">Transmembrane</keyword>
<organism evidence="4 5">
    <name type="scientific">Candidula unifasciata</name>
    <dbReference type="NCBI Taxonomy" id="100452"/>
    <lineage>
        <taxon>Eukaryota</taxon>
        <taxon>Metazoa</taxon>
        <taxon>Spiralia</taxon>
        <taxon>Lophotrochozoa</taxon>
        <taxon>Mollusca</taxon>
        <taxon>Gastropoda</taxon>
        <taxon>Heterobranchia</taxon>
        <taxon>Euthyneura</taxon>
        <taxon>Panpulmonata</taxon>
        <taxon>Eupulmonata</taxon>
        <taxon>Stylommatophora</taxon>
        <taxon>Helicina</taxon>
        <taxon>Helicoidea</taxon>
        <taxon>Geomitridae</taxon>
        <taxon>Candidula</taxon>
    </lineage>
</organism>
<keyword evidence="1" id="KW-1133">Transmembrane helix</keyword>
<name>A0A8S3ZLL3_9EUPU</name>
<evidence type="ECO:0000256" key="1">
    <source>
        <dbReference type="SAM" id="Phobius"/>
    </source>
</evidence>
<dbReference type="Pfam" id="PF03473">
    <property type="entry name" value="MOSC"/>
    <property type="match status" value="1"/>
</dbReference>
<accession>A0A8S3ZLL3</accession>
<sequence length="317" mass="35409">MFNCVIKIASFLIVVGAAVYTMEWLSRISRQFKKFRLVGTVTSLHCYPVASCAGMVNKNATCTVRGLKMVGAYDTQFLIGRETDKSFAVMSPQGTIKQYFCSPMRQIKALCNGRDLLLSSIEGDDFTKLPLQKEEGKKVTLLQLYRAENIEAVIDLGDRMAKWLNDTLQVDKLRLYEVVSEVMCVTPGRSTFGNYVFAIQDSIDYINRIISVEPKLSATYFRPNIVLTGCSPLEETKWSYIQIGNVCFKVSGPDCRIISDRNSSTSINWKHAWELAPEVPNNVRVIDGCNISVDVGVNATIIEEGEISIGDPVFACY</sequence>
<proteinExistence type="predicted"/>
<comment type="caution">
    <text evidence="4">The sequence shown here is derived from an EMBL/GenBank/DDBJ whole genome shotgun (WGS) entry which is preliminary data.</text>
</comment>
<dbReference type="OrthoDB" id="17255at2759"/>
<evidence type="ECO:0008006" key="6">
    <source>
        <dbReference type="Google" id="ProtNLM"/>
    </source>
</evidence>
<feature type="domain" description="MOSC" evidence="2">
    <location>
        <begin position="200"/>
        <end position="313"/>
    </location>
</feature>
<dbReference type="Proteomes" id="UP000678393">
    <property type="component" value="Unassembled WGS sequence"/>
</dbReference>
<feature type="domain" description="Molybdenum cofactor sulfurase middle" evidence="3">
    <location>
        <begin position="39"/>
        <end position="170"/>
    </location>
</feature>
<protein>
    <recommendedName>
        <fullName evidence="6">MOSC domain-containing protein</fullName>
    </recommendedName>
</protein>
<keyword evidence="1" id="KW-0472">Membrane</keyword>
<evidence type="ECO:0000259" key="2">
    <source>
        <dbReference type="Pfam" id="PF03473"/>
    </source>
</evidence>
<evidence type="ECO:0000313" key="4">
    <source>
        <dbReference type="EMBL" id="CAG5130413.1"/>
    </source>
</evidence>